<comment type="caution">
    <text evidence="1">The sequence shown here is derived from an EMBL/GenBank/DDBJ whole genome shotgun (WGS) entry which is preliminary data.</text>
</comment>
<organism evidence="1 2">
    <name type="scientific">Cotesia glomerata</name>
    <name type="common">Lepidopteran parasitic wasp</name>
    <name type="synonym">Apanteles glomeratus</name>
    <dbReference type="NCBI Taxonomy" id="32391"/>
    <lineage>
        <taxon>Eukaryota</taxon>
        <taxon>Metazoa</taxon>
        <taxon>Ecdysozoa</taxon>
        <taxon>Arthropoda</taxon>
        <taxon>Hexapoda</taxon>
        <taxon>Insecta</taxon>
        <taxon>Pterygota</taxon>
        <taxon>Neoptera</taxon>
        <taxon>Endopterygota</taxon>
        <taxon>Hymenoptera</taxon>
        <taxon>Apocrita</taxon>
        <taxon>Ichneumonoidea</taxon>
        <taxon>Braconidae</taxon>
        <taxon>Microgastrinae</taxon>
        <taxon>Cotesia</taxon>
    </lineage>
</organism>
<dbReference type="Proteomes" id="UP000826195">
    <property type="component" value="Unassembled WGS sequence"/>
</dbReference>
<accession>A0AAV7I943</accession>
<sequence length="112" mass="11908">MIISKSSQPEQLPAQAKATALSAFNTRTAVILATCKALVVSPNMTTYTTRLLIDPGSELTLVSTKLVKAANLQQLAAEIPILGVASPSQSVHSVTNHDQNSISLYHRPTLVL</sequence>
<reference evidence="1 2" key="1">
    <citation type="journal article" date="2021" name="J. Hered.">
        <title>A chromosome-level genome assembly of the parasitoid wasp, Cotesia glomerata (Hymenoptera: Braconidae).</title>
        <authorList>
            <person name="Pinto B.J."/>
            <person name="Weis J.J."/>
            <person name="Gamble T."/>
            <person name="Ode P.J."/>
            <person name="Paul R."/>
            <person name="Zaspel J.M."/>
        </authorList>
    </citation>
    <scope>NUCLEOTIDE SEQUENCE [LARGE SCALE GENOMIC DNA]</scope>
    <source>
        <strain evidence="1">CgM1</strain>
    </source>
</reference>
<dbReference type="AlphaFoldDB" id="A0AAV7I943"/>
<protein>
    <submittedName>
        <fullName evidence="1">Uncharacterized protein</fullName>
    </submittedName>
</protein>
<proteinExistence type="predicted"/>
<keyword evidence="2" id="KW-1185">Reference proteome</keyword>
<evidence type="ECO:0000313" key="1">
    <source>
        <dbReference type="EMBL" id="KAH0555091.1"/>
    </source>
</evidence>
<gene>
    <name evidence="1" type="ORF">KQX54_015182</name>
</gene>
<name>A0AAV7I943_COTGL</name>
<evidence type="ECO:0000313" key="2">
    <source>
        <dbReference type="Proteomes" id="UP000826195"/>
    </source>
</evidence>
<dbReference type="EMBL" id="JAHXZJ010001119">
    <property type="protein sequence ID" value="KAH0555091.1"/>
    <property type="molecule type" value="Genomic_DNA"/>
</dbReference>